<keyword evidence="2" id="KW-1185">Reference proteome</keyword>
<dbReference type="EMBL" id="BAAAQY010000013">
    <property type="protein sequence ID" value="GAA2247944.1"/>
    <property type="molecule type" value="Genomic_DNA"/>
</dbReference>
<organism evidence="1 2">
    <name type="scientific">Herbiconiux moechotypicola</name>
    <dbReference type="NCBI Taxonomy" id="637393"/>
    <lineage>
        <taxon>Bacteria</taxon>
        <taxon>Bacillati</taxon>
        <taxon>Actinomycetota</taxon>
        <taxon>Actinomycetes</taxon>
        <taxon>Micrococcales</taxon>
        <taxon>Microbacteriaceae</taxon>
        <taxon>Herbiconiux</taxon>
    </lineage>
</organism>
<evidence type="ECO:0000313" key="1">
    <source>
        <dbReference type="EMBL" id="GAA2247944.1"/>
    </source>
</evidence>
<gene>
    <name evidence="1" type="ORF">GCM10009851_36750</name>
</gene>
<proteinExistence type="predicted"/>
<name>A0ABN3E4T7_9MICO</name>
<sequence>MTPLGVFSEPGSGAENPRWEALAVAGEGVWHALPRVRRRWDAAVSVAGTDHGEERKAT</sequence>
<reference evidence="1 2" key="1">
    <citation type="journal article" date="2019" name="Int. J. Syst. Evol. Microbiol.">
        <title>The Global Catalogue of Microorganisms (GCM) 10K type strain sequencing project: providing services to taxonomists for standard genome sequencing and annotation.</title>
        <authorList>
            <consortium name="The Broad Institute Genomics Platform"/>
            <consortium name="The Broad Institute Genome Sequencing Center for Infectious Disease"/>
            <person name="Wu L."/>
            <person name="Ma J."/>
        </authorList>
    </citation>
    <scope>NUCLEOTIDE SEQUENCE [LARGE SCALE GENOMIC DNA]</scope>
    <source>
        <strain evidence="1 2">JCM 16117</strain>
    </source>
</reference>
<accession>A0ABN3E4T7</accession>
<comment type="caution">
    <text evidence="1">The sequence shown here is derived from an EMBL/GenBank/DDBJ whole genome shotgun (WGS) entry which is preliminary data.</text>
</comment>
<protein>
    <submittedName>
        <fullName evidence="1">Uncharacterized protein</fullName>
    </submittedName>
</protein>
<evidence type="ECO:0000313" key="2">
    <source>
        <dbReference type="Proteomes" id="UP001500929"/>
    </source>
</evidence>
<dbReference type="Proteomes" id="UP001500929">
    <property type="component" value="Unassembled WGS sequence"/>
</dbReference>